<dbReference type="InterPro" id="IPR013425">
    <property type="entry name" value="Autotrns_rpt"/>
</dbReference>
<protein>
    <submittedName>
        <fullName evidence="3">Beta strand repeat-containing protein</fullName>
    </submittedName>
</protein>
<accession>A0ABW2SC27</accession>
<evidence type="ECO:0000256" key="1">
    <source>
        <dbReference type="ARBA" id="ARBA00022729"/>
    </source>
</evidence>
<dbReference type="SUPFAM" id="SSF51126">
    <property type="entry name" value="Pectin lyase-like"/>
    <property type="match status" value="2"/>
</dbReference>
<comment type="caution">
    <text evidence="3">The sequence shown here is derived from an EMBL/GenBank/DDBJ whole genome shotgun (WGS) entry which is preliminary data.</text>
</comment>
<reference evidence="4" key="1">
    <citation type="journal article" date="2019" name="Int. J. Syst. Evol. Microbiol.">
        <title>The Global Catalogue of Microorganisms (GCM) 10K type strain sequencing project: providing services to taxonomists for standard genome sequencing and annotation.</title>
        <authorList>
            <consortium name="The Broad Institute Genomics Platform"/>
            <consortium name="The Broad Institute Genome Sequencing Center for Infectious Disease"/>
            <person name="Wu L."/>
            <person name="Ma J."/>
        </authorList>
    </citation>
    <scope>NUCLEOTIDE SEQUENCE [LARGE SCALE GENOMIC DNA]</scope>
    <source>
        <strain evidence="4">CCUG 53903</strain>
    </source>
</reference>
<keyword evidence="1" id="KW-0732">Signal</keyword>
<feature type="region of interest" description="Disordered" evidence="2">
    <location>
        <begin position="1034"/>
        <end position="1067"/>
    </location>
</feature>
<name>A0ABW2SC27_9BURK</name>
<dbReference type="EMBL" id="JBHTBZ010000029">
    <property type="protein sequence ID" value="MFC7461081.1"/>
    <property type="molecule type" value="Genomic_DNA"/>
</dbReference>
<evidence type="ECO:0000313" key="4">
    <source>
        <dbReference type="Proteomes" id="UP001596457"/>
    </source>
</evidence>
<feature type="compositionally biased region" description="Pro residues" evidence="2">
    <location>
        <begin position="1036"/>
        <end position="1058"/>
    </location>
</feature>
<dbReference type="NCBIfam" id="NF041766">
    <property type="entry name" value="choice_anch_U"/>
    <property type="match status" value="1"/>
</dbReference>
<gene>
    <name evidence="3" type="ORF">ACFQU0_11675</name>
</gene>
<dbReference type="NCBIfam" id="TIGR02601">
    <property type="entry name" value="autotrns_rpt"/>
    <property type="match status" value="3"/>
</dbReference>
<evidence type="ECO:0000313" key="3">
    <source>
        <dbReference type="EMBL" id="MFC7461081.1"/>
    </source>
</evidence>
<dbReference type="RefSeq" id="WP_382200927.1">
    <property type="nucleotide sequence ID" value="NZ_JBHTBZ010000029.1"/>
</dbReference>
<dbReference type="InterPro" id="IPR053784">
    <property type="entry name" value="Choice_anch_U_dom"/>
</dbReference>
<keyword evidence="4" id="KW-1185">Reference proteome</keyword>
<dbReference type="Proteomes" id="UP001596457">
    <property type="component" value="Unassembled WGS sequence"/>
</dbReference>
<sequence>MQWGHALIVFGRLTATQPTGLTLTVTNVSDTTERLGVDGSTINLTHGASGTTTTNSMGYSVSIIGGTATVTLTNGAGISVAAIETLVTGLTYSNTSQAPNTASTRVVTLTAIQDNGGTANGGMDTGTPGGSPAMATVTVVAVNDAPTVTGSPADVTVTEDQTSNLDLSAVTVADVDSSPLTATLGVSAGTLAATSGGGVTVGGSGTGTLTLTGTAANINAWLDNTSAIQYTGAANASGDNAATFTLKVNDGTVDSTVANGNIDITAVNDAPTDIALSNAALSVYDGTNATVGNLTSTDVDTSDTHTYTFVPGAGDTHNGLFSISGNTLRANDAASLSAGTYSVRIRTTDNGPGSLSYEEALTITVNEALVVTTQSDAGDDATAGGSYAAELADGGGLSLREALALASAGGKTVGFAAGLGGQTITLSANAAVPDGTAIDADAVGTLTISDNALVLAGLLSVSNGTADTLALNANLSGAGSLSKSGAGTLSLSGANTYTGTTTVTGGMLTIGSDNHLGAGAVTLNGGTLNLQSSTGSRTVDNAVLLGASGGTVRVTSDAFTLSGVIGGTGALVKTGTGDLTLSAANTYSGGTTLSSGKLLIASGSSVGTGAVTFEGGTLVATTSVTLNNAMVLGAGGGTLQGDFGISLNGAISGSGSFVKLGTGAITYAGAVTTTGAVDVQGGALQVLGVTGSANAFGTGTITLAAGTTFAVAGSDVTYSNHIVLAGNASILSGNIAGTRTVSGTITETGGAQALTVGGGSATDTRFIFSGNNTYSGGTTVTNNGGVVIAGSNTAFGSGTITLNANGKIGVANGISLANDITLSGAGAQVFADTGNSGTFGGVISGAQPLSKTGAGTVTLSGASTYSGSTTVTAGTLSVTGSLANTSTLSVASGATLTGSGSVGTVATSGAVTVLSGGTLAPGVGGPGTLTLNNGLTVAAGGTLVMQLNGATAGSGFDQLVVNGAVDLSGATLSTTLGFSPSGSDSFRLIDNDGADAVVGTFAGIAQNGTITVNGQTFTVSYQGGDGNDVVLTRVVPPAPAPEPDPEPAPAPPPVPLPPGDADGDGVSNAVESLVPTLPVAGGGTPVAGDGNGDGIADTQQAAVSSTQFRVTDNISTDPAAAPTFVTLVADSTDGKASPASGATITEIRQLDAPADTPADLTTPLGLISFKASIADVGSQETFSLFVDANLGVNGYWKKDASGTWVNLASEAHGGKMVSEGGKLRLDFVIEDGGQFDADGLANGTISDPGAVGNLPQSITEHQPKLPLDHFWF</sequence>
<evidence type="ECO:0000256" key="2">
    <source>
        <dbReference type="SAM" id="MobiDB-lite"/>
    </source>
</evidence>
<dbReference type="Gene3D" id="2.160.20.20">
    <property type="match status" value="2"/>
</dbReference>
<dbReference type="InterPro" id="IPR012332">
    <property type="entry name" value="Autotransporter_pectin_lyase_C"/>
</dbReference>
<organism evidence="3 4">
    <name type="scientific">Hydrogenophaga defluvii</name>
    <dbReference type="NCBI Taxonomy" id="249410"/>
    <lineage>
        <taxon>Bacteria</taxon>
        <taxon>Pseudomonadati</taxon>
        <taxon>Pseudomonadota</taxon>
        <taxon>Betaproteobacteria</taxon>
        <taxon>Burkholderiales</taxon>
        <taxon>Comamonadaceae</taxon>
        <taxon>Hydrogenophaga</taxon>
    </lineage>
</organism>
<proteinExistence type="predicted"/>
<dbReference type="Pfam" id="PF12951">
    <property type="entry name" value="PATR"/>
    <property type="match status" value="5"/>
</dbReference>
<dbReference type="InterPro" id="IPR011050">
    <property type="entry name" value="Pectin_lyase_fold/virulence"/>
</dbReference>